<dbReference type="InterPro" id="IPR050742">
    <property type="entry name" value="Helicase_Restrict-Modif_Enz"/>
</dbReference>
<dbReference type="InterPro" id="IPR006935">
    <property type="entry name" value="Helicase/UvrB_N"/>
</dbReference>
<evidence type="ECO:0000313" key="3">
    <source>
        <dbReference type="Proteomes" id="UP000199227"/>
    </source>
</evidence>
<reference evidence="2 3" key="1">
    <citation type="submission" date="2016-10" db="EMBL/GenBank/DDBJ databases">
        <authorList>
            <person name="de Groot N.N."/>
        </authorList>
    </citation>
    <scope>NUCLEOTIDE SEQUENCE [LARGE SCALE GENOMIC DNA]</scope>
    <source>
        <strain evidence="2 3">EP1-55-1</strain>
    </source>
</reference>
<dbReference type="Gene3D" id="3.40.50.300">
    <property type="entry name" value="P-loop containing nucleotide triphosphate hydrolases"/>
    <property type="match status" value="1"/>
</dbReference>
<dbReference type="PROSITE" id="PS51192">
    <property type="entry name" value="HELICASE_ATP_BIND_1"/>
    <property type="match status" value="1"/>
</dbReference>
<proteinExistence type="predicted"/>
<dbReference type="GO" id="GO:0005829">
    <property type="term" value="C:cytosol"/>
    <property type="evidence" value="ECO:0007669"/>
    <property type="project" value="TreeGrafter"/>
</dbReference>
<dbReference type="InterPro" id="IPR027417">
    <property type="entry name" value="P-loop_NTPase"/>
</dbReference>
<dbReference type="PANTHER" id="PTHR47396:SF1">
    <property type="entry name" value="ATP-DEPENDENT HELICASE IRC3-RELATED"/>
    <property type="match status" value="1"/>
</dbReference>
<protein>
    <submittedName>
        <fullName evidence="2">Type III restriction enzyme, res subunit</fullName>
    </submittedName>
</protein>
<dbReference type="AlphaFoldDB" id="A0A1I5MSA7"/>
<dbReference type="GO" id="GO:0016787">
    <property type="term" value="F:hydrolase activity"/>
    <property type="evidence" value="ECO:0007669"/>
    <property type="project" value="InterPro"/>
</dbReference>
<dbReference type="GO" id="GO:0005524">
    <property type="term" value="F:ATP binding"/>
    <property type="evidence" value="ECO:0007669"/>
    <property type="project" value="InterPro"/>
</dbReference>
<dbReference type="Proteomes" id="UP000199227">
    <property type="component" value="Unassembled WGS sequence"/>
</dbReference>
<dbReference type="PANTHER" id="PTHR47396">
    <property type="entry name" value="TYPE I RESTRICTION ENZYME ECOKI R PROTEIN"/>
    <property type="match status" value="1"/>
</dbReference>
<organism evidence="2 3">
    <name type="scientific">Hydrogenimonas thermophila</name>
    <dbReference type="NCBI Taxonomy" id="223786"/>
    <lineage>
        <taxon>Bacteria</taxon>
        <taxon>Pseudomonadati</taxon>
        <taxon>Campylobacterota</taxon>
        <taxon>Epsilonproteobacteria</taxon>
        <taxon>Campylobacterales</taxon>
        <taxon>Hydrogenimonadaceae</taxon>
        <taxon>Hydrogenimonas</taxon>
    </lineage>
</organism>
<dbReference type="SMART" id="SM00487">
    <property type="entry name" value="DEXDc"/>
    <property type="match status" value="1"/>
</dbReference>
<name>A0A1I5MSA7_9BACT</name>
<dbReference type="Pfam" id="PF04851">
    <property type="entry name" value="ResIII"/>
    <property type="match status" value="1"/>
</dbReference>
<dbReference type="OrthoDB" id="9804086at2"/>
<evidence type="ECO:0000259" key="1">
    <source>
        <dbReference type="PROSITE" id="PS51192"/>
    </source>
</evidence>
<evidence type="ECO:0000313" key="2">
    <source>
        <dbReference type="EMBL" id="SFP12474.1"/>
    </source>
</evidence>
<gene>
    <name evidence="2" type="ORF">SAMN05216234_1072</name>
</gene>
<dbReference type="SUPFAM" id="SSF52540">
    <property type="entry name" value="P-loop containing nucleoside triphosphate hydrolases"/>
    <property type="match status" value="1"/>
</dbReference>
<dbReference type="STRING" id="223786.SAMN05216234_1072"/>
<keyword evidence="3" id="KW-1185">Reference proteome</keyword>
<dbReference type="GO" id="GO:0003677">
    <property type="term" value="F:DNA binding"/>
    <property type="evidence" value="ECO:0007669"/>
    <property type="project" value="InterPro"/>
</dbReference>
<dbReference type="RefSeq" id="WP_092911313.1">
    <property type="nucleotide sequence ID" value="NZ_FOXB01000007.1"/>
</dbReference>
<accession>A0A1I5MSA7</accession>
<sequence>MTYSNFKDQVLDFLGKFYVYKQDLLRGYLIVNTIDNTAIIIDNDICNKSKYFEYNEYTKEQNFLMHKYKKLFRFMIDDENDFSEFVAIFSHILKNDFNEDDIKQSGVNRELKEIDPSVPEAYFEQAFIECYGRESLSKIRREFPIIDFDGQTRWIDYVVKHKDYNIAIEKNGESYHHPIIVGKQKYKSQLKKQNSLIAYGYKVFRWSLEGMKSTENFYSEIKKYIGKKEDLLDLQKLSISREITLLKHQEDSLKAINAKRAKGEKNFLVVLPTGTGKTEILIADILDQYEKNRDLKVLLLVPTKQLKIDTIKKFNIRFKDRYNIDIIDIPTIGEEPDSQILIQTYSWMSRYYQRFNSSDFDYIAIDEAHHAVAPTLQKVIQHFNPNTLLGLTATDKRLDEKSLADIFGKYEVSLTLVEAIKKKLLVPISSPFQP</sequence>
<dbReference type="EMBL" id="FOXB01000007">
    <property type="protein sequence ID" value="SFP12474.1"/>
    <property type="molecule type" value="Genomic_DNA"/>
</dbReference>
<dbReference type="InterPro" id="IPR014001">
    <property type="entry name" value="Helicase_ATP-bd"/>
</dbReference>
<feature type="domain" description="Helicase ATP-binding" evidence="1">
    <location>
        <begin position="258"/>
        <end position="413"/>
    </location>
</feature>